<dbReference type="Gene3D" id="1.20.1070.10">
    <property type="entry name" value="Rhodopsin 7-helix transmembrane proteins"/>
    <property type="match status" value="1"/>
</dbReference>
<proteinExistence type="predicted"/>
<dbReference type="PANTHER" id="PTHR23112:SF0">
    <property type="entry name" value="TRANSMEMBRANE PROTEIN 116"/>
    <property type="match status" value="1"/>
</dbReference>
<feature type="transmembrane region" description="Helical" evidence="6">
    <location>
        <begin position="206"/>
        <end position="228"/>
    </location>
</feature>
<feature type="non-terminal residue" evidence="7">
    <location>
        <position position="1"/>
    </location>
</feature>
<sequence>EIIHCRQEKMVNPRIFSIPTVLMATLSICSCGYVCNSSWEYRKKPKTCQRNSLFVENIFLMSLCDGANALWCVLNWLPGALTIFNTSKDSLWTYDETTCKILGIFSQLAGTSSPLWHVLIALSLFYLMLGYPLPALIRHKNKLYIAIIMTGLEQRTNKANAKTIATNNSVILTIIPLFFDAYGSFANLPNDNECWIKKKNYQMTEYIPVLFSVAFHDTVTLIVAIKYYRHKYKHQQDNDQCFISPETDYNRILVNNMTAFVCVFTLIRAFPTVDRIYGLTSNNTPSWLVFLHHVCIASVGLGDGLVWYYSNRNRQHSNFSDQTRVNEEAANSQKTATSNIDPQNTHSHHSTDSDSTSSETGSNMLSSVYTTSPV</sequence>
<dbReference type="GO" id="GO:0007189">
    <property type="term" value="P:adenylate cyclase-activating G protein-coupled receptor signaling pathway"/>
    <property type="evidence" value="ECO:0007669"/>
    <property type="project" value="TreeGrafter"/>
</dbReference>
<feature type="transmembrane region" description="Helical" evidence="6">
    <location>
        <begin position="57"/>
        <end position="77"/>
    </location>
</feature>
<keyword evidence="4 6" id="KW-0472">Membrane</keyword>
<reference evidence="7 8" key="1">
    <citation type="journal article" date="2013" name="Curr. Biol.">
        <title>The Genome of the Foraminiferan Reticulomyxa filosa.</title>
        <authorList>
            <person name="Glockner G."/>
            <person name="Hulsmann N."/>
            <person name="Schleicher M."/>
            <person name="Noegel A.A."/>
            <person name="Eichinger L."/>
            <person name="Gallinger C."/>
            <person name="Pawlowski J."/>
            <person name="Sierra R."/>
            <person name="Euteneuer U."/>
            <person name="Pillet L."/>
            <person name="Moustafa A."/>
            <person name="Platzer M."/>
            <person name="Groth M."/>
            <person name="Szafranski K."/>
            <person name="Schliwa M."/>
        </authorList>
    </citation>
    <scope>NUCLEOTIDE SEQUENCE [LARGE SCALE GENOMIC DNA]</scope>
</reference>
<evidence type="ECO:0000256" key="1">
    <source>
        <dbReference type="ARBA" id="ARBA00004141"/>
    </source>
</evidence>
<keyword evidence="2 6" id="KW-0812">Transmembrane</keyword>
<feature type="transmembrane region" description="Helical" evidence="6">
    <location>
        <begin position="16"/>
        <end position="36"/>
    </location>
</feature>
<accession>X6MPG7</accession>
<feature type="transmembrane region" description="Helical" evidence="6">
    <location>
        <begin position="115"/>
        <end position="137"/>
    </location>
</feature>
<dbReference type="Proteomes" id="UP000023152">
    <property type="component" value="Unassembled WGS sequence"/>
</dbReference>
<feature type="region of interest" description="Disordered" evidence="5">
    <location>
        <begin position="319"/>
        <end position="374"/>
    </location>
</feature>
<feature type="transmembrane region" description="Helical" evidence="6">
    <location>
        <begin position="164"/>
        <end position="186"/>
    </location>
</feature>
<keyword evidence="8" id="KW-1185">Reference proteome</keyword>
<comment type="caution">
    <text evidence="7">The sequence shown here is derived from an EMBL/GenBank/DDBJ whole genome shotgun (WGS) entry which is preliminary data.</text>
</comment>
<protein>
    <recommendedName>
        <fullName evidence="9">G-protein coupled receptors family 1 profile domain-containing protein</fullName>
    </recommendedName>
</protein>
<evidence type="ECO:0000256" key="5">
    <source>
        <dbReference type="SAM" id="MobiDB-lite"/>
    </source>
</evidence>
<dbReference type="GO" id="GO:0004930">
    <property type="term" value="F:G protein-coupled receptor activity"/>
    <property type="evidence" value="ECO:0007669"/>
    <property type="project" value="TreeGrafter"/>
</dbReference>
<evidence type="ECO:0008006" key="9">
    <source>
        <dbReference type="Google" id="ProtNLM"/>
    </source>
</evidence>
<name>X6MPG7_RETFI</name>
<dbReference type="PANTHER" id="PTHR23112">
    <property type="entry name" value="G PROTEIN-COUPLED RECEPTOR 157-RELATED"/>
    <property type="match status" value="1"/>
</dbReference>
<feature type="transmembrane region" description="Helical" evidence="6">
    <location>
        <begin position="290"/>
        <end position="309"/>
    </location>
</feature>
<evidence type="ECO:0000256" key="3">
    <source>
        <dbReference type="ARBA" id="ARBA00022989"/>
    </source>
</evidence>
<feature type="compositionally biased region" description="Polar residues" evidence="5">
    <location>
        <begin position="319"/>
        <end position="344"/>
    </location>
</feature>
<dbReference type="EMBL" id="ASPP01018998">
    <property type="protein sequence ID" value="ETO15571.1"/>
    <property type="molecule type" value="Genomic_DNA"/>
</dbReference>
<dbReference type="AlphaFoldDB" id="X6MPG7"/>
<keyword evidence="3 6" id="KW-1133">Transmembrane helix</keyword>
<evidence type="ECO:0000313" key="8">
    <source>
        <dbReference type="Proteomes" id="UP000023152"/>
    </source>
</evidence>
<comment type="subcellular location">
    <subcellularLocation>
        <location evidence="1">Membrane</location>
        <topology evidence="1">Multi-pass membrane protein</topology>
    </subcellularLocation>
</comment>
<evidence type="ECO:0000256" key="2">
    <source>
        <dbReference type="ARBA" id="ARBA00022692"/>
    </source>
</evidence>
<evidence type="ECO:0000256" key="4">
    <source>
        <dbReference type="ARBA" id="ARBA00023136"/>
    </source>
</evidence>
<evidence type="ECO:0000256" key="6">
    <source>
        <dbReference type="SAM" id="Phobius"/>
    </source>
</evidence>
<gene>
    <name evidence="7" type="ORF">RFI_21792</name>
</gene>
<feature type="transmembrane region" description="Helical" evidence="6">
    <location>
        <begin position="249"/>
        <end position="270"/>
    </location>
</feature>
<dbReference type="GO" id="GO:0005886">
    <property type="term" value="C:plasma membrane"/>
    <property type="evidence" value="ECO:0007669"/>
    <property type="project" value="TreeGrafter"/>
</dbReference>
<organism evidence="7 8">
    <name type="scientific">Reticulomyxa filosa</name>
    <dbReference type="NCBI Taxonomy" id="46433"/>
    <lineage>
        <taxon>Eukaryota</taxon>
        <taxon>Sar</taxon>
        <taxon>Rhizaria</taxon>
        <taxon>Retaria</taxon>
        <taxon>Foraminifera</taxon>
        <taxon>Monothalamids</taxon>
        <taxon>Reticulomyxidae</taxon>
        <taxon>Reticulomyxa</taxon>
    </lineage>
</organism>
<evidence type="ECO:0000313" key="7">
    <source>
        <dbReference type="EMBL" id="ETO15571.1"/>
    </source>
</evidence>
<feature type="compositionally biased region" description="Polar residues" evidence="5">
    <location>
        <begin position="359"/>
        <end position="374"/>
    </location>
</feature>